<evidence type="ECO:0000313" key="2">
    <source>
        <dbReference type="EMBL" id="GAA2114582.1"/>
    </source>
</evidence>
<sequence length="77" mass="8197">MSRGPYETAAHTVHADPSTRRPDAGAALRAAARVRRAYPSDVPPRPDGAPDWRRMGGQGTGRAADSRACVRGSGREK</sequence>
<accession>A0ABN2XPJ9</accession>
<reference evidence="2 3" key="1">
    <citation type="journal article" date="2019" name="Int. J. Syst. Evol. Microbiol.">
        <title>The Global Catalogue of Microorganisms (GCM) 10K type strain sequencing project: providing services to taxonomists for standard genome sequencing and annotation.</title>
        <authorList>
            <consortium name="The Broad Institute Genomics Platform"/>
            <consortium name="The Broad Institute Genome Sequencing Center for Infectious Disease"/>
            <person name="Wu L."/>
            <person name="Ma J."/>
        </authorList>
    </citation>
    <scope>NUCLEOTIDE SEQUENCE [LARGE SCALE GENOMIC DNA]</scope>
    <source>
        <strain evidence="2 3">JCM 15481</strain>
    </source>
</reference>
<evidence type="ECO:0000256" key="1">
    <source>
        <dbReference type="SAM" id="MobiDB-lite"/>
    </source>
</evidence>
<evidence type="ECO:0000313" key="3">
    <source>
        <dbReference type="Proteomes" id="UP001500443"/>
    </source>
</evidence>
<name>A0ABN2XPJ9_9ACTN</name>
<dbReference type="Proteomes" id="UP001500443">
    <property type="component" value="Unassembled WGS sequence"/>
</dbReference>
<dbReference type="EMBL" id="BAAAPF010000024">
    <property type="protein sequence ID" value="GAA2114582.1"/>
    <property type="molecule type" value="Genomic_DNA"/>
</dbReference>
<gene>
    <name evidence="2" type="ORF">GCM10009802_14080</name>
</gene>
<feature type="compositionally biased region" description="Basic and acidic residues" evidence="1">
    <location>
        <begin position="13"/>
        <end position="23"/>
    </location>
</feature>
<proteinExistence type="predicted"/>
<comment type="caution">
    <text evidence="2">The sequence shown here is derived from an EMBL/GenBank/DDBJ whole genome shotgun (WGS) entry which is preliminary data.</text>
</comment>
<feature type="region of interest" description="Disordered" evidence="1">
    <location>
        <begin position="1"/>
        <end position="77"/>
    </location>
</feature>
<organism evidence="2 3">
    <name type="scientific">Streptomyces synnematoformans</name>
    <dbReference type="NCBI Taxonomy" id="415721"/>
    <lineage>
        <taxon>Bacteria</taxon>
        <taxon>Bacillati</taxon>
        <taxon>Actinomycetota</taxon>
        <taxon>Actinomycetes</taxon>
        <taxon>Kitasatosporales</taxon>
        <taxon>Streptomycetaceae</taxon>
        <taxon>Streptomyces</taxon>
    </lineage>
</organism>
<protein>
    <submittedName>
        <fullName evidence="2">Uncharacterized protein</fullName>
    </submittedName>
</protein>
<keyword evidence="3" id="KW-1185">Reference proteome</keyword>